<dbReference type="Proteomes" id="UP001141327">
    <property type="component" value="Unassembled WGS sequence"/>
</dbReference>
<comment type="caution">
    <text evidence="2">The sequence shown here is derived from an EMBL/GenBank/DDBJ whole genome shotgun (WGS) entry which is preliminary data.</text>
</comment>
<reference evidence="2" key="1">
    <citation type="journal article" date="2022" name="bioRxiv">
        <title>Genomics of Preaxostyla Flagellates Illuminates Evolutionary Transitions and the Path Towards Mitochondrial Loss.</title>
        <authorList>
            <person name="Novak L.V.F."/>
            <person name="Treitli S.C."/>
            <person name="Pyrih J."/>
            <person name="Halakuc P."/>
            <person name="Pipaliya S.V."/>
            <person name="Vacek V."/>
            <person name="Brzon O."/>
            <person name="Soukal P."/>
            <person name="Eme L."/>
            <person name="Dacks J.B."/>
            <person name="Karnkowska A."/>
            <person name="Elias M."/>
            <person name="Hampl V."/>
        </authorList>
    </citation>
    <scope>NUCLEOTIDE SEQUENCE</scope>
    <source>
        <strain evidence="2">RCP-MX</strain>
    </source>
</reference>
<gene>
    <name evidence="2" type="ORF">PAPYR_2933</name>
</gene>
<evidence type="ECO:0000313" key="3">
    <source>
        <dbReference type="Proteomes" id="UP001141327"/>
    </source>
</evidence>
<keyword evidence="1" id="KW-0732">Signal</keyword>
<organism evidence="2 3">
    <name type="scientific">Paratrimastix pyriformis</name>
    <dbReference type="NCBI Taxonomy" id="342808"/>
    <lineage>
        <taxon>Eukaryota</taxon>
        <taxon>Metamonada</taxon>
        <taxon>Preaxostyla</taxon>
        <taxon>Paratrimastigidae</taxon>
        <taxon>Paratrimastix</taxon>
    </lineage>
</organism>
<dbReference type="EMBL" id="JAPMOS010000011">
    <property type="protein sequence ID" value="KAJ4460705.1"/>
    <property type="molecule type" value="Genomic_DNA"/>
</dbReference>
<dbReference type="InterPro" id="IPR017853">
    <property type="entry name" value="GH"/>
</dbReference>
<dbReference type="Gene3D" id="3.20.20.80">
    <property type="entry name" value="Glycosidases"/>
    <property type="match status" value="1"/>
</dbReference>
<accession>A0ABQ8UNF1</accession>
<feature type="chain" id="PRO_5045160637" description="GH18 domain-containing protein" evidence="1">
    <location>
        <begin position="19"/>
        <end position="267"/>
    </location>
</feature>
<keyword evidence="3" id="KW-1185">Reference proteome</keyword>
<evidence type="ECO:0000313" key="2">
    <source>
        <dbReference type="EMBL" id="KAJ4460705.1"/>
    </source>
</evidence>
<evidence type="ECO:0000256" key="1">
    <source>
        <dbReference type="SAM" id="SignalP"/>
    </source>
</evidence>
<dbReference type="SUPFAM" id="SSF51445">
    <property type="entry name" value="(Trans)glycosidases"/>
    <property type="match status" value="1"/>
</dbReference>
<name>A0ABQ8UNF1_9EUKA</name>
<proteinExistence type="predicted"/>
<evidence type="ECO:0008006" key="4">
    <source>
        <dbReference type="Google" id="ProtNLM"/>
    </source>
</evidence>
<protein>
    <recommendedName>
        <fullName evidence="4">GH18 domain-containing protein</fullName>
    </recommendedName>
</protein>
<sequence>MRLIVLLTVALFGSLVAGKTVMPWLCLERCGCKVSTDMQTVATHAAAGDINVVSFEDYDLGSQANLMPNGFSQIHPQLIQLGLTPIPMITTANINKMHTLFANPDGFIDSVVQECKKNGFPEANIDFEPETGVVTDDGVAYAQFLTHFADEMHKAGLTLSVDIASWGPLWDFGLLANTTVDKFMTMDTYANSQTYFQSHLEKAVDAFGVGRVGVGLLMGMSLNSTIWEQRLASLDAAQVREVDLWDICNSAPTGIEWDYVSRWMHGH</sequence>
<feature type="signal peptide" evidence="1">
    <location>
        <begin position="1"/>
        <end position="18"/>
    </location>
</feature>